<accession>C3Z5Q0</accession>
<protein>
    <submittedName>
        <fullName evidence="1">Uncharacterized protein</fullName>
    </submittedName>
</protein>
<gene>
    <name evidence="1" type="ORF">BRAFLDRAFT_66119</name>
</gene>
<name>C3Z5Q0_BRAFL</name>
<dbReference type="AlphaFoldDB" id="C3Z5Q0"/>
<proteinExistence type="predicted"/>
<evidence type="ECO:0000313" key="1">
    <source>
        <dbReference type="EMBL" id="EEN52163.1"/>
    </source>
</evidence>
<dbReference type="InParanoid" id="C3Z5Q0"/>
<organism>
    <name type="scientific">Branchiostoma floridae</name>
    <name type="common">Florida lancelet</name>
    <name type="synonym">Amphioxus</name>
    <dbReference type="NCBI Taxonomy" id="7739"/>
    <lineage>
        <taxon>Eukaryota</taxon>
        <taxon>Metazoa</taxon>
        <taxon>Chordata</taxon>
        <taxon>Cephalochordata</taxon>
        <taxon>Leptocardii</taxon>
        <taxon>Amphioxiformes</taxon>
        <taxon>Branchiostomatidae</taxon>
        <taxon>Branchiostoma</taxon>
    </lineage>
</organism>
<sequence length="134" mass="15201">MAHLGKERSRCQPYGDDRPGIVGRGEGAKLYHWGWLRIEADWRRRRACWVLWLLRGGSQSTIAETTGEREPAVTIGLLQHRAAYSRSGLCFVSWHAEMSSLLWRQHVLAAVPDLAASQPPRCPLHPPFRAAETY</sequence>
<dbReference type="EMBL" id="GG666583">
    <property type="protein sequence ID" value="EEN52163.1"/>
    <property type="molecule type" value="Genomic_DNA"/>
</dbReference>
<reference evidence="1" key="1">
    <citation type="journal article" date="2008" name="Nature">
        <title>The amphioxus genome and the evolution of the chordate karyotype.</title>
        <authorList>
            <consortium name="US DOE Joint Genome Institute (JGI-PGF)"/>
            <person name="Putnam N.H."/>
            <person name="Butts T."/>
            <person name="Ferrier D.E.K."/>
            <person name="Furlong R.F."/>
            <person name="Hellsten U."/>
            <person name="Kawashima T."/>
            <person name="Robinson-Rechavi M."/>
            <person name="Shoguchi E."/>
            <person name="Terry A."/>
            <person name="Yu J.-K."/>
            <person name="Benito-Gutierrez E.L."/>
            <person name="Dubchak I."/>
            <person name="Garcia-Fernandez J."/>
            <person name="Gibson-Brown J.J."/>
            <person name="Grigoriev I.V."/>
            <person name="Horton A.C."/>
            <person name="de Jong P.J."/>
            <person name="Jurka J."/>
            <person name="Kapitonov V.V."/>
            <person name="Kohara Y."/>
            <person name="Kuroki Y."/>
            <person name="Lindquist E."/>
            <person name="Lucas S."/>
            <person name="Osoegawa K."/>
            <person name="Pennacchio L.A."/>
            <person name="Salamov A.A."/>
            <person name="Satou Y."/>
            <person name="Sauka-Spengler T."/>
            <person name="Schmutz J."/>
            <person name="Shin-I T."/>
            <person name="Toyoda A."/>
            <person name="Bronner-Fraser M."/>
            <person name="Fujiyama A."/>
            <person name="Holland L.Z."/>
            <person name="Holland P.W.H."/>
            <person name="Satoh N."/>
            <person name="Rokhsar D.S."/>
        </authorList>
    </citation>
    <scope>NUCLEOTIDE SEQUENCE [LARGE SCALE GENOMIC DNA]</scope>
    <source>
        <strain evidence="1">S238N-H82</strain>
        <tissue evidence="1">Testes</tissue>
    </source>
</reference>